<evidence type="ECO:0000256" key="2">
    <source>
        <dbReference type="ARBA" id="ARBA00022603"/>
    </source>
</evidence>
<evidence type="ECO:0000313" key="7">
    <source>
        <dbReference type="Proteomes" id="UP000231134"/>
    </source>
</evidence>
<protein>
    <submittedName>
        <fullName evidence="6">tRNA/rRNA methyltransferase</fullName>
    </submittedName>
</protein>
<dbReference type="InterPro" id="IPR029028">
    <property type="entry name" value="Alpha/beta_knot_MTases"/>
</dbReference>
<dbReference type="Gene3D" id="3.40.1280.10">
    <property type="match status" value="1"/>
</dbReference>
<comment type="similarity">
    <text evidence="1">Belongs to the class IV-like SAM-binding methyltransferase superfamily. RNA methyltransferase TrmH family.</text>
</comment>
<keyword evidence="4" id="KW-0949">S-adenosyl-L-methionine</keyword>
<evidence type="ECO:0000256" key="4">
    <source>
        <dbReference type="ARBA" id="ARBA00022691"/>
    </source>
</evidence>
<dbReference type="PANTHER" id="PTHR42786:SF2">
    <property type="entry name" value="TRNA (CYTIDINE_URIDINE-2'-O-)-METHYLTRANSFERASE TRMJ"/>
    <property type="match status" value="1"/>
</dbReference>
<dbReference type="Pfam" id="PF00588">
    <property type="entry name" value="SpoU_methylase"/>
    <property type="match status" value="1"/>
</dbReference>
<feature type="domain" description="tRNA/rRNA methyltransferase SpoU type" evidence="5">
    <location>
        <begin position="4"/>
        <end position="150"/>
    </location>
</feature>
<sequence length="257" mass="28947">MLNFRIVLCEPEHPHNVGFVARAMHCNAIQDLYIVYPKRDTVNPESYRTAHNSAEILDNAKVVHTLSEALSTAQYAIAFSRRRFDTVIPHTSLPNITEKLPKDGTVALVFGRESCGLSLDEIDHCAIICEIPVPGQMSLNLAQAVTTACYELCRSGLLDNAGLRTDRVPLKRGRVEKANMGQIENFLKYLSSNLTGRYQNNTWTESAVREFLQRLEPTRFEMSALLGLVKSLVMRGQEDARRIVQKKEAEWKAKGLM</sequence>
<reference evidence="6 7" key="1">
    <citation type="submission" date="2017-11" db="EMBL/GenBank/DDBJ databases">
        <title>Animal gut microbial communities from fecal samples from Wisconsin, USA.</title>
        <authorList>
            <person name="Neumann A."/>
        </authorList>
    </citation>
    <scope>NUCLEOTIDE SEQUENCE [LARGE SCALE GENOMIC DNA]</scope>
    <source>
        <strain evidence="6 7">UWS3</strain>
    </source>
</reference>
<accession>A0A2M9AAG6</accession>
<dbReference type="GO" id="GO:0005829">
    <property type="term" value="C:cytosol"/>
    <property type="evidence" value="ECO:0007669"/>
    <property type="project" value="TreeGrafter"/>
</dbReference>
<keyword evidence="7" id="KW-1185">Reference proteome</keyword>
<dbReference type="OrthoDB" id="9806346at2"/>
<dbReference type="InterPro" id="IPR004384">
    <property type="entry name" value="RNA_MeTrfase_TrmJ/LasT"/>
</dbReference>
<dbReference type="PANTHER" id="PTHR42786">
    <property type="entry name" value="TRNA/RRNA METHYLTRANSFERASE"/>
    <property type="match status" value="1"/>
</dbReference>
<dbReference type="GO" id="GO:0003723">
    <property type="term" value="F:RNA binding"/>
    <property type="evidence" value="ECO:0007669"/>
    <property type="project" value="InterPro"/>
</dbReference>
<keyword evidence="3 6" id="KW-0808">Transferase</keyword>
<evidence type="ECO:0000313" key="6">
    <source>
        <dbReference type="EMBL" id="PJJ42680.1"/>
    </source>
</evidence>
<evidence type="ECO:0000256" key="1">
    <source>
        <dbReference type="ARBA" id="ARBA00007228"/>
    </source>
</evidence>
<dbReference type="Proteomes" id="UP000231134">
    <property type="component" value="Unassembled WGS sequence"/>
</dbReference>
<dbReference type="GO" id="GO:0002128">
    <property type="term" value="P:tRNA nucleoside ribose methylation"/>
    <property type="evidence" value="ECO:0007669"/>
    <property type="project" value="TreeGrafter"/>
</dbReference>
<evidence type="ECO:0000259" key="5">
    <source>
        <dbReference type="Pfam" id="PF00588"/>
    </source>
</evidence>
<dbReference type="GO" id="GO:0008173">
    <property type="term" value="F:RNA methyltransferase activity"/>
    <property type="evidence" value="ECO:0007669"/>
    <property type="project" value="InterPro"/>
</dbReference>
<keyword evidence="2 6" id="KW-0489">Methyltransferase</keyword>
<comment type="caution">
    <text evidence="6">The sequence shown here is derived from an EMBL/GenBank/DDBJ whole genome shotgun (WGS) entry which is preliminary data.</text>
</comment>
<evidence type="ECO:0000256" key="3">
    <source>
        <dbReference type="ARBA" id="ARBA00022679"/>
    </source>
</evidence>
<dbReference type="RefSeq" id="WP_100426526.1">
    <property type="nucleotide sequence ID" value="NZ_JAQXKX010000061.1"/>
</dbReference>
<gene>
    <name evidence="6" type="ORF">BGX16_2722</name>
</gene>
<dbReference type="InterPro" id="IPR029026">
    <property type="entry name" value="tRNA_m1G_MTases_N"/>
</dbReference>
<dbReference type="CDD" id="cd18093">
    <property type="entry name" value="SpoU-like_TrmJ"/>
    <property type="match status" value="1"/>
</dbReference>
<proteinExistence type="inferred from homology"/>
<dbReference type="AlphaFoldDB" id="A0A2M9AAG6"/>
<dbReference type="InterPro" id="IPR001537">
    <property type="entry name" value="SpoU_MeTrfase"/>
</dbReference>
<dbReference type="EMBL" id="PGEX01000001">
    <property type="protein sequence ID" value="PJJ42680.1"/>
    <property type="molecule type" value="Genomic_DNA"/>
</dbReference>
<name>A0A2M9AAG6_9BACT</name>
<dbReference type="SUPFAM" id="SSF75217">
    <property type="entry name" value="alpha/beta knot"/>
    <property type="match status" value="1"/>
</dbReference>
<organism evidence="6 7">
    <name type="scientific">Hallerella succinigenes</name>
    <dbReference type="NCBI Taxonomy" id="1896222"/>
    <lineage>
        <taxon>Bacteria</taxon>
        <taxon>Pseudomonadati</taxon>
        <taxon>Fibrobacterota</taxon>
        <taxon>Fibrobacteria</taxon>
        <taxon>Fibrobacterales</taxon>
        <taxon>Fibrobacteraceae</taxon>
        <taxon>Hallerella</taxon>
    </lineage>
</organism>
<dbReference type="PIRSF" id="PIRSF004808">
    <property type="entry name" value="LasT"/>
    <property type="match status" value="1"/>
</dbReference>